<evidence type="ECO:0000256" key="1">
    <source>
        <dbReference type="SAM" id="SignalP"/>
    </source>
</evidence>
<dbReference type="OrthoDB" id="3768082at2759"/>
<feature type="chain" id="PRO_5040483578" description="Ecp2 effector protein domain-containing protein" evidence="1">
    <location>
        <begin position="21"/>
        <end position="187"/>
    </location>
</feature>
<evidence type="ECO:0000313" key="2">
    <source>
        <dbReference type="EMBL" id="KAF9870442.1"/>
    </source>
</evidence>
<feature type="signal peptide" evidence="1">
    <location>
        <begin position="1"/>
        <end position="20"/>
    </location>
</feature>
<gene>
    <name evidence="2" type="ORF">CkaCkLH20_12109</name>
</gene>
<dbReference type="AlphaFoldDB" id="A0A9P6HV36"/>
<comment type="caution">
    <text evidence="2">The sequence shown here is derived from an EMBL/GenBank/DDBJ whole genome shotgun (WGS) entry which is preliminary data.</text>
</comment>
<sequence length="187" mass="20394">MKFTNTLRIAVLAIAGLAQALSDGFYEGTTFSNGTMSVKQLGATEAKRFTIEPPSGWEGTLQERDLVEGEAASRLGKRFVDCWGNALDHSGTDSAVQDWKNHVGANGQHYLESGNSPNWVGYIREAVLVYYCINAPHSSGSLDLVDINYALSQMDAVCVRYTASYFRWDGSVEIFGKVQQGVPICLG</sequence>
<dbReference type="RefSeq" id="XP_038739903.1">
    <property type="nucleotide sequence ID" value="XM_038894823.1"/>
</dbReference>
<dbReference type="GeneID" id="62167897"/>
<dbReference type="EMBL" id="JAATWM020000054">
    <property type="protein sequence ID" value="KAF9870442.1"/>
    <property type="molecule type" value="Genomic_DNA"/>
</dbReference>
<keyword evidence="1" id="KW-0732">Signal</keyword>
<accession>A0A9P6HV36</accession>
<dbReference type="Proteomes" id="UP000781932">
    <property type="component" value="Unassembled WGS sequence"/>
</dbReference>
<evidence type="ECO:0008006" key="4">
    <source>
        <dbReference type="Google" id="ProtNLM"/>
    </source>
</evidence>
<organism evidence="2 3">
    <name type="scientific">Colletotrichum karsti</name>
    <dbReference type="NCBI Taxonomy" id="1095194"/>
    <lineage>
        <taxon>Eukaryota</taxon>
        <taxon>Fungi</taxon>
        <taxon>Dikarya</taxon>
        <taxon>Ascomycota</taxon>
        <taxon>Pezizomycotina</taxon>
        <taxon>Sordariomycetes</taxon>
        <taxon>Hypocreomycetidae</taxon>
        <taxon>Glomerellales</taxon>
        <taxon>Glomerellaceae</taxon>
        <taxon>Colletotrichum</taxon>
        <taxon>Colletotrichum boninense species complex</taxon>
    </lineage>
</organism>
<protein>
    <recommendedName>
        <fullName evidence="4">Ecp2 effector protein domain-containing protein</fullName>
    </recommendedName>
</protein>
<name>A0A9P6HV36_9PEZI</name>
<reference evidence="2" key="1">
    <citation type="submission" date="2020-03" db="EMBL/GenBank/DDBJ databases">
        <authorList>
            <person name="He L."/>
        </authorList>
    </citation>
    <scope>NUCLEOTIDE SEQUENCE</scope>
    <source>
        <strain evidence="2">CkLH20</strain>
    </source>
</reference>
<reference evidence="2" key="2">
    <citation type="submission" date="2020-11" db="EMBL/GenBank/DDBJ databases">
        <title>Whole genome sequencing of Colletotrichum sp.</title>
        <authorList>
            <person name="Li H."/>
        </authorList>
    </citation>
    <scope>NUCLEOTIDE SEQUENCE</scope>
    <source>
        <strain evidence="2">CkLH20</strain>
    </source>
</reference>
<evidence type="ECO:0000313" key="3">
    <source>
        <dbReference type="Proteomes" id="UP000781932"/>
    </source>
</evidence>
<proteinExistence type="predicted"/>
<keyword evidence="3" id="KW-1185">Reference proteome</keyword>